<accession>A0AA96WQK9</accession>
<protein>
    <submittedName>
        <fullName evidence="3">Uma2 family endonuclease</fullName>
    </submittedName>
</protein>
<keyword evidence="3" id="KW-0540">Nuclease</keyword>
<dbReference type="SUPFAM" id="SSF52980">
    <property type="entry name" value="Restriction endonuclease-like"/>
    <property type="match status" value="1"/>
</dbReference>
<dbReference type="Gene3D" id="3.90.1570.10">
    <property type="entry name" value="tt1808, chain A"/>
    <property type="match status" value="1"/>
</dbReference>
<feature type="domain" description="Putative restriction endonuclease" evidence="2">
    <location>
        <begin position="41"/>
        <end position="170"/>
    </location>
</feature>
<evidence type="ECO:0000313" key="3">
    <source>
        <dbReference type="EMBL" id="WNZ44091.1"/>
    </source>
</evidence>
<name>A0AA96WQK9_LEPBY</name>
<dbReference type="CDD" id="cd06260">
    <property type="entry name" value="DUF820-like"/>
    <property type="match status" value="1"/>
</dbReference>
<dbReference type="InterPro" id="IPR008538">
    <property type="entry name" value="Uma2"/>
</dbReference>
<dbReference type="GO" id="GO:0004519">
    <property type="term" value="F:endonuclease activity"/>
    <property type="evidence" value="ECO:0007669"/>
    <property type="project" value="UniProtKB-KW"/>
</dbReference>
<dbReference type="InterPro" id="IPR012296">
    <property type="entry name" value="Nuclease_put_TT1808"/>
</dbReference>
<keyword evidence="1" id="KW-0175">Coiled coil</keyword>
<dbReference type="PANTHER" id="PTHR33352">
    <property type="entry name" value="SLR1095 PROTEIN"/>
    <property type="match status" value="1"/>
</dbReference>
<evidence type="ECO:0000256" key="1">
    <source>
        <dbReference type="SAM" id="Coils"/>
    </source>
</evidence>
<reference evidence="3" key="2">
    <citation type="submission" date="2023-07" db="EMBL/GenBank/DDBJ databases">
        <authorList>
            <person name="Bai X.-H."/>
            <person name="Wang H.-H."/>
            <person name="Wang J."/>
            <person name="Ma M.-Y."/>
            <person name="Hu H.-H."/>
            <person name="Song Z.-L."/>
            <person name="Ma H.-G."/>
            <person name="Fan Y."/>
            <person name="Du C.-Y."/>
            <person name="Xu J.-C."/>
        </authorList>
    </citation>
    <scope>NUCLEOTIDE SEQUENCE</scope>
    <source>
        <strain evidence="3">CZ1</strain>
    </source>
</reference>
<feature type="coiled-coil region" evidence="1">
    <location>
        <begin position="204"/>
        <end position="235"/>
    </location>
</feature>
<sequence>MLEQNPLQILPTEFDLPGSDNQPVDNELQLLIPVLLRAILALLWADRNDWFLGVNLGLYYEPKLPAIVPDGFLSLGVPRVRANGKLRLSYLLWQENVMPQWVLEVVSQTYGSKYDEKLREYANLGVLYYTVYNPNHWQRDKHDPFEVYRLVGGRYVRQPGNPSWMPEAGLGIGVERGTHEGVTQDWLYWYDERGNRYPAPEDAIAFERNRAEQAEQQLEAERRSRQNLLEKLRQMGIDPDQL</sequence>
<dbReference type="EMBL" id="CP130144">
    <property type="protein sequence ID" value="WNZ44091.1"/>
    <property type="molecule type" value="Genomic_DNA"/>
</dbReference>
<reference evidence="3" key="1">
    <citation type="journal article" date="2023" name="Plants (Basel)">
        <title>Genomic Analysis of Leptolyngbya boryana CZ1 Reveals Efficient Carbon Fixation Modules.</title>
        <authorList>
            <person name="Bai X."/>
            <person name="Wang H."/>
            <person name="Cheng W."/>
            <person name="Wang J."/>
            <person name="Ma M."/>
            <person name="Hu H."/>
            <person name="Song Z."/>
            <person name="Ma H."/>
            <person name="Fan Y."/>
            <person name="Du C."/>
            <person name="Xu J."/>
        </authorList>
    </citation>
    <scope>NUCLEOTIDE SEQUENCE</scope>
    <source>
        <strain evidence="3">CZ1</strain>
    </source>
</reference>
<evidence type="ECO:0000259" key="2">
    <source>
        <dbReference type="Pfam" id="PF05685"/>
    </source>
</evidence>
<dbReference type="InterPro" id="IPR011335">
    <property type="entry name" value="Restrct_endonuc-II-like"/>
</dbReference>
<dbReference type="PANTHER" id="PTHR33352:SF3">
    <property type="entry name" value="SLR1612 PROTEIN"/>
    <property type="match status" value="1"/>
</dbReference>
<proteinExistence type="predicted"/>
<organism evidence="3">
    <name type="scientific">Leptolyngbya boryana CZ1</name>
    <dbReference type="NCBI Taxonomy" id="3060204"/>
    <lineage>
        <taxon>Bacteria</taxon>
        <taxon>Bacillati</taxon>
        <taxon>Cyanobacteriota</taxon>
        <taxon>Cyanophyceae</taxon>
        <taxon>Leptolyngbyales</taxon>
        <taxon>Leptolyngbyaceae</taxon>
        <taxon>Leptolyngbya group</taxon>
        <taxon>Leptolyngbya</taxon>
    </lineage>
</organism>
<dbReference type="RefSeq" id="WP_316426280.1">
    <property type="nucleotide sequence ID" value="NZ_CP130144.1"/>
</dbReference>
<keyword evidence="3" id="KW-0255">Endonuclease</keyword>
<dbReference type="AlphaFoldDB" id="A0AA96WQK9"/>
<gene>
    <name evidence="3" type="ORF">Q2T42_19875</name>
</gene>
<keyword evidence="3" id="KW-0378">Hydrolase</keyword>
<dbReference type="Pfam" id="PF05685">
    <property type="entry name" value="Uma2"/>
    <property type="match status" value="1"/>
</dbReference>